<dbReference type="PRINTS" id="PR00363">
    <property type="entry name" value="CYTOCHROMEB5"/>
</dbReference>
<evidence type="ECO:0000256" key="6">
    <source>
        <dbReference type="RuleBase" id="RU362121"/>
    </source>
</evidence>
<evidence type="ECO:0000256" key="2">
    <source>
        <dbReference type="ARBA" id="ARBA00022617"/>
    </source>
</evidence>
<comment type="similarity">
    <text evidence="1">Belongs to the flavoprotein pyridine nucleotide cytochrome reductase family.</text>
</comment>
<name>A0AAX7VD26_ASTCA</name>
<dbReference type="Gene3D" id="2.40.30.10">
    <property type="entry name" value="Translation factors"/>
    <property type="match status" value="1"/>
</dbReference>
<dbReference type="Gene3D" id="3.40.50.80">
    <property type="entry name" value="Nucleotide-binding domain of ferredoxin-NADP reductase (FNR) module"/>
    <property type="match status" value="1"/>
</dbReference>
<feature type="domain" description="Cytochrome b5 heme-binding" evidence="8">
    <location>
        <begin position="57"/>
        <end position="133"/>
    </location>
</feature>
<dbReference type="GeneTree" id="ENSGT00940000155536"/>
<dbReference type="Gene3D" id="3.10.120.10">
    <property type="entry name" value="Cytochrome b5-like heme/steroid binding domain"/>
    <property type="match status" value="1"/>
</dbReference>
<keyword evidence="2 6" id="KW-0349">Heme</keyword>
<keyword evidence="5 6" id="KW-0408">Iron</keyword>
<evidence type="ECO:0000256" key="1">
    <source>
        <dbReference type="ARBA" id="ARBA00006105"/>
    </source>
</evidence>
<dbReference type="Pfam" id="PF00970">
    <property type="entry name" value="FAD_binding_6"/>
    <property type="match status" value="1"/>
</dbReference>
<dbReference type="FunFam" id="3.10.120.10:FF:000001">
    <property type="entry name" value="Cytochrome b5 reductase 4"/>
    <property type="match status" value="1"/>
</dbReference>
<evidence type="ECO:0000259" key="8">
    <source>
        <dbReference type="PROSITE" id="PS50255"/>
    </source>
</evidence>
<dbReference type="GO" id="GO:0004128">
    <property type="term" value="F:cytochrome-b5 reductase activity, acting on NAD(P)H"/>
    <property type="evidence" value="ECO:0007669"/>
    <property type="project" value="TreeGrafter"/>
</dbReference>
<reference evidence="10" key="3">
    <citation type="submission" date="2025-08" db="UniProtKB">
        <authorList>
            <consortium name="Ensembl"/>
        </authorList>
    </citation>
    <scope>IDENTIFICATION</scope>
</reference>
<dbReference type="InterPro" id="IPR039261">
    <property type="entry name" value="FNR_nucleotide-bd"/>
</dbReference>
<dbReference type="InterPro" id="IPR051872">
    <property type="entry name" value="Cytochrome_b5/Flavoprotein_Rdt"/>
</dbReference>
<evidence type="ECO:0008006" key="12">
    <source>
        <dbReference type="Google" id="ProtNLM"/>
    </source>
</evidence>
<reference evidence="10" key="4">
    <citation type="submission" date="2025-09" db="UniProtKB">
        <authorList>
            <consortium name="Ensembl"/>
        </authorList>
    </citation>
    <scope>IDENTIFICATION</scope>
</reference>
<dbReference type="GO" id="GO:0005783">
    <property type="term" value="C:endoplasmic reticulum"/>
    <property type="evidence" value="ECO:0007669"/>
    <property type="project" value="TreeGrafter"/>
</dbReference>
<evidence type="ECO:0000313" key="11">
    <source>
        <dbReference type="Proteomes" id="UP000265100"/>
    </source>
</evidence>
<dbReference type="InterPro" id="IPR017927">
    <property type="entry name" value="FAD-bd_FR_type"/>
</dbReference>
<dbReference type="AlphaFoldDB" id="A0AAX7VD26"/>
<keyword evidence="11" id="KW-1185">Reference proteome</keyword>
<dbReference type="SUPFAM" id="SSF63380">
    <property type="entry name" value="Riboflavin synthase domain-like"/>
    <property type="match status" value="1"/>
</dbReference>
<evidence type="ECO:0000256" key="5">
    <source>
        <dbReference type="ARBA" id="ARBA00023004"/>
    </source>
</evidence>
<dbReference type="SUPFAM" id="SSF52343">
    <property type="entry name" value="Ferredoxin reductase-like, C-terminal NADP-linked domain"/>
    <property type="match status" value="1"/>
</dbReference>
<evidence type="ECO:0000259" key="9">
    <source>
        <dbReference type="PROSITE" id="PS51384"/>
    </source>
</evidence>
<dbReference type="PANTHER" id="PTHR46237:SF1">
    <property type="entry name" value="CYTOCHROME B5 REDUCTASE 4"/>
    <property type="match status" value="1"/>
</dbReference>
<organism evidence="10 11">
    <name type="scientific">Astatotilapia calliptera</name>
    <name type="common">Eastern happy</name>
    <name type="synonym">Chromis callipterus</name>
    <dbReference type="NCBI Taxonomy" id="8154"/>
    <lineage>
        <taxon>Eukaryota</taxon>
        <taxon>Metazoa</taxon>
        <taxon>Chordata</taxon>
        <taxon>Craniata</taxon>
        <taxon>Vertebrata</taxon>
        <taxon>Euteleostomi</taxon>
        <taxon>Actinopterygii</taxon>
        <taxon>Neopterygii</taxon>
        <taxon>Teleostei</taxon>
        <taxon>Neoteleostei</taxon>
        <taxon>Acanthomorphata</taxon>
        <taxon>Ovalentaria</taxon>
        <taxon>Cichlomorphae</taxon>
        <taxon>Cichliformes</taxon>
        <taxon>Cichlidae</taxon>
        <taxon>African cichlids</taxon>
        <taxon>Pseudocrenilabrinae</taxon>
        <taxon>Haplochromini</taxon>
        <taxon>Astatotilapia</taxon>
    </lineage>
</organism>
<keyword evidence="3 6" id="KW-0479">Metal-binding</keyword>
<dbReference type="InterPro" id="IPR008333">
    <property type="entry name" value="Cbr1-like_FAD-bd_dom"/>
</dbReference>
<evidence type="ECO:0000313" key="10">
    <source>
        <dbReference type="Ensembl" id="ENSACLP00000079549.1"/>
    </source>
</evidence>
<dbReference type="Pfam" id="PF00175">
    <property type="entry name" value="NAD_binding_1"/>
    <property type="match status" value="1"/>
</dbReference>
<sequence length="495" mass="55295">MLNVPTQSFPAPSSQQRVSPSGQSGRNKVALKPGHSLMDWIRFAKSGKDLTGLRGRLIEVTEEELQKHNRREDCWTCIRGMVYNVSAYMDYHPGGEEELMKAAGVDGTELFDQVHRWVNYESMLKECLVGRMSTKAGTAVRGTQRFTSVCTLSRVTKSSSSCCCRYDWFQTDGTVHLVVYTRRKVIAPPVMCCKMELFTFGKLLSSTVHTAFSVGKIQVSIRKGAHGKWASLGQPLESHNTFVRQKDRALFYRDCVLVSKTEVNHNTYLFRLQLPAGTVMHVPVGKHVCLKALVQDVEVVRPYTPVEHIFPAASKNGSQESDLYLMIKVYPGGAFTPHLSSLSVGDRVAVSGPEGTFSLRPLRDVTNLYLIAAGTGFTPMARLIRAALEDIETIGNTKLLFFNRREEDILWRFELDELAANNGRFQVEHVLSEPSERWTGRKGPVNEPILTELLSRPDGSKCYVCVCGPAAFTELTLGLLKHQGFSEQELHAFQG</sequence>
<evidence type="ECO:0000256" key="4">
    <source>
        <dbReference type="ARBA" id="ARBA00023002"/>
    </source>
</evidence>
<dbReference type="InterPro" id="IPR017938">
    <property type="entry name" value="Riboflavin_synthase-like_b-brl"/>
</dbReference>
<reference evidence="11" key="2">
    <citation type="submission" date="2023-03" db="EMBL/GenBank/DDBJ databases">
        <authorList>
            <consortium name="Wellcome Sanger Institute Data Sharing"/>
        </authorList>
    </citation>
    <scope>NUCLEOTIDE SEQUENCE [LARGE SCALE GENOMIC DNA]</scope>
</reference>
<dbReference type="InterPro" id="IPR001433">
    <property type="entry name" value="OxRdtase_FAD/NAD-bd"/>
</dbReference>
<gene>
    <name evidence="10" type="primary">CYB5R4</name>
</gene>
<dbReference type="SUPFAM" id="SSF55856">
    <property type="entry name" value="Cytochrome b5-like heme/steroid binding domain"/>
    <property type="match status" value="1"/>
</dbReference>
<dbReference type="InterPro" id="IPR036400">
    <property type="entry name" value="Cyt_B5-like_heme/steroid_sf"/>
</dbReference>
<feature type="region of interest" description="Disordered" evidence="7">
    <location>
        <begin position="1"/>
        <end position="28"/>
    </location>
</feature>
<dbReference type="PROSITE" id="PS51384">
    <property type="entry name" value="FAD_FR"/>
    <property type="match status" value="1"/>
</dbReference>
<dbReference type="SMART" id="SM01117">
    <property type="entry name" value="Cyt-b5"/>
    <property type="match status" value="1"/>
</dbReference>
<dbReference type="Ensembl" id="ENSACLT00000076588.1">
    <property type="protein sequence ID" value="ENSACLP00000079549.1"/>
    <property type="gene ID" value="ENSACLG00000007584.2"/>
</dbReference>
<dbReference type="FunFam" id="2.40.30.10:FF:000063">
    <property type="entry name" value="Cytochrome b5 reductase 4"/>
    <property type="match status" value="1"/>
</dbReference>
<proteinExistence type="inferred from homology"/>
<dbReference type="CDD" id="cd06183">
    <property type="entry name" value="cyt_b5_reduct_like"/>
    <property type="match status" value="1"/>
</dbReference>
<dbReference type="InterPro" id="IPR001199">
    <property type="entry name" value="Cyt_B5-like_heme/steroid-bd"/>
</dbReference>
<feature type="compositionally biased region" description="Polar residues" evidence="7">
    <location>
        <begin position="1"/>
        <end position="26"/>
    </location>
</feature>
<dbReference type="PROSITE" id="PS50255">
    <property type="entry name" value="CYTOCHROME_B5_2"/>
    <property type="match status" value="1"/>
</dbReference>
<evidence type="ECO:0000256" key="3">
    <source>
        <dbReference type="ARBA" id="ARBA00022723"/>
    </source>
</evidence>
<evidence type="ECO:0000256" key="7">
    <source>
        <dbReference type="SAM" id="MobiDB-lite"/>
    </source>
</evidence>
<dbReference type="GO" id="GO:0046872">
    <property type="term" value="F:metal ion binding"/>
    <property type="evidence" value="ECO:0007669"/>
    <property type="project" value="UniProtKB-UniRule"/>
</dbReference>
<dbReference type="Proteomes" id="UP000265100">
    <property type="component" value="Chromosome 11"/>
</dbReference>
<comment type="similarity">
    <text evidence="6">Belongs to the cytochrome b5 family.</text>
</comment>
<accession>A0AAX7VD26</accession>
<feature type="domain" description="FAD-binding FR-type" evidence="9">
    <location>
        <begin position="250"/>
        <end position="360"/>
    </location>
</feature>
<dbReference type="GO" id="GO:0006801">
    <property type="term" value="P:superoxide metabolic process"/>
    <property type="evidence" value="ECO:0007669"/>
    <property type="project" value="TreeGrafter"/>
</dbReference>
<keyword evidence="4" id="KW-0560">Oxidoreductase</keyword>
<dbReference type="PROSITE" id="PS00191">
    <property type="entry name" value="CYTOCHROME_B5_1"/>
    <property type="match status" value="1"/>
</dbReference>
<dbReference type="FunFam" id="3.40.50.80:FF:000021">
    <property type="entry name" value="Cytochrome b5 reductase 4"/>
    <property type="match status" value="1"/>
</dbReference>
<dbReference type="GO" id="GO:0020037">
    <property type="term" value="F:heme binding"/>
    <property type="evidence" value="ECO:0007669"/>
    <property type="project" value="UniProtKB-UniRule"/>
</dbReference>
<protein>
    <recommendedName>
        <fullName evidence="12">Cytochrome-b5 reductase</fullName>
    </recommendedName>
</protein>
<dbReference type="PRINTS" id="PR00406">
    <property type="entry name" value="CYTB5RDTASE"/>
</dbReference>
<dbReference type="InterPro" id="IPR018506">
    <property type="entry name" value="Cyt_B5_heme-BS"/>
</dbReference>
<reference evidence="10 11" key="1">
    <citation type="submission" date="2018-05" db="EMBL/GenBank/DDBJ databases">
        <authorList>
            <person name="Datahose"/>
        </authorList>
    </citation>
    <scope>NUCLEOTIDE SEQUENCE</scope>
</reference>
<dbReference type="PANTHER" id="PTHR46237">
    <property type="entry name" value="CYTOCHROME B5 REDUCTASE 4 FAMILY MEMBER"/>
    <property type="match status" value="1"/>
</dbReference>
<dbReference type="Pfam" id="PF00173">
    <property type="entry name" value="Cyt-b5"/>
    <property type="match status" value="1"/>
</dbReference>